<name>A0A167ZX40_9HYPO</name>
<keyword evidence="8" id="KW-1185">Reference proteome</keyword>
<keyword evidence="7" id="KW-0238">DNA-binding</keyword>
<dbReference type="SMART" id="SM00066">
    <property type="entry name" value="GAL4"/>
    <property type="match status" value="1"/>
</dbReference>
<dbReference type="EMBL" id="AZHD01000001">
    <property type="protein sequence ID" value="OAA68003.1"/>
    <property type="molecule type" value="Genomic_DNA"/>
</dbReference>
<evidence type="ECO:0000256" key="4">
    <source>
        <dbReference type="ARBA" id="ARBA00023163"/>
    </source>
</evidence>
<dbReference type="PANTHER" id="PTHR47338">
    <property type="entry name" value="ZN(II)2CYS6 TRANSCRIPTION FACTOR (EUROFUNG)-RELATED"/>
    <property type="match status" value="1"/>
</dbReference>
<dbReference type="InterPro" id="IPR001138">
    <property type="entry name" value="Zn2Cys6_DnaBD"/>
</dbReference>
<dbReference type="GO" id="GO:0008270">
    <property type="term" value="F:zinc ion binding"/>
    <property type="evidence" value="ECO:0007669"/>
    <property type="project" value="InterPro"/>
</dbReference>
<evidence type="ECO:0000256" key="5">
    <source>
        <dbReference type="ARBA" id="ARBA00023242"/>
    </source>
</evidence>
<keyword evidence="5" id="KW-0539">Nucleus</keyword>
<dbReference type="GO" id="GO:0003677">
    <property type="term" value="F:DNA binding"/>
    <property type="evidence" value="ECO:0007669"/>
    <property type="project" value="UniProtKB-KW"/>
</dbReference>
<evidence type="ECO:0000256" key="1">
    <source>
        <dbReference type="ARBA" id="ARBA00004123"/>
    </source>
</evidence>
<sequence length="650" mass="71563">MPGRPRRSCDNCNGQKLRCCGQKPVCTRCRRLNRLCVYRGAAAATAGPPAARAPGCASSDVLSQSPLPPPPQAAGAAGAAGILETVDAVGSLSYLNIPEKRYCGVPEALITPLIDLYYTHIYNAPLLMRRPSLERAVQTNSIRTNVLLCICALAGKYYKDAKGAHVLVDNHFCREWAETAGRLALREVEFPTPDNVVVFLNLALYWYSTGDFQRSHIHSACAFNTAWILGVPPQSNNAGRGDPLAAEVRRRRFWGCYLLNCFQCDSLFPKVPTEAMQSLNLPCSEAEFLLPNPPPGAVLKSKAPTKSIFAELVRAMELWSAVVVLIRKTDWTMAERLVEMQKLDGRIHEAWAALDPAFDLDVAHIATAVPQDDLPRLLLLHIIYHQCFCSLHSSIVPLFSLGAYEGFSYAQQLSAQTAFEHANSVSALLQEALDLYWDAARMPSFIGYAAYCACAIQTPFLWCQQPDVKHRAARNILANLKTLQVLGQHWAFVKLLGRFACGLYRVHANGSHILTDEPRKMAPGVLNSTPPANSRARQSILTHNTIIVSDRSSVMQDVDDIDDISLETADERGAVSAEDKIANFISRITNEAGDDTGRELQTITDALLADNQSLGFQDRDGTFDWVMGGPYLDQFGLTEDRITEFLAQGL</sequence>
<dbReference type="CDD" id="cd12148">
    <property type="entry name" value="fungal_TF_MHR"/>
    <property type="match status" value="1"/>
</dbReference>
<dbReference type="STRING" id="1081102.A0A167ZX40"/>
<organism evidence="7 8">
    <name type="scientific">Niveomyces insectorum RCEF 264</name>
    <dbReference type="NCBI Taxonomy" id="1081102"/>
    <lineage>
        <taxon>Eukaryota</taxon>
        <taxon>Fungi</taxon>
        <taxon>Dikarya</taxon>
        <taxon>Ascomycota</taxon>
        <taxon>Pezizomycotina</taxon>
        <taxon>Sordariomycetes</taxon>
        <taxon>Hypocreomycetidae</taxon>
        <taxon>Hypocreales</taxon>
        <taxon>Cordycipitaceae</taxon>
        <taxon>Niveomyces</taxon>
    </lineage>
</organism>
<comment type="subcellular location">
    <subcellularLocation>
        <location evidence="1">Nucleus</location>
    </subcellularLocation>
</comment>
<evidence type="ECO:0000256" key="2">
    <source>
        <dbReference type="ARBA" id="ARBA00022723"/>
    </source>
</evidence>
<feature type="domain" description="Zn(2)-C6 fungal-type" evidence="6">
    <location>
        <begin position="8"/>
        <end position="38"/>
    </location>
</feature>
<keyword evidence="4" id="KW-0804">Transcription</keyword>
<evidence type="ECO:0000256" key="3">
    <source>
        <dbReference type="ARBA" id="ARBA00023015"/>
    </source>
</evidence>
<dbReference type="InterPro" id="IPR036864">
    <property type="entry name" value="Zn2-C6_fun-type_DNA-bd_sf"/>
</dbReference>
<dbReference type="Gene3D" id="4.10.240.10">
    <property type="entry name" value="Zn(2)-C6 fungal-type DNA-binding domain"/>
    <property type="match status" value="1"/>
</dbReference>
<evidence type="ECO:0000313" key="7">
    <source>
        <dbReference type="EMBL" id="OAA68003.1"/>
    </source>
</evidence>
<evidence type="ECO:0000313" key="8">
    <source>
        <dbReference type="Proteomes" id="UP000076874"/>
    </source>
</evidence>
<dbReference type="GO" id="GO:0005634">
    <property type="term" value="C:nucleus"/>
    <property type="evidence" value="ECO:0007669"/>
    <property type="project" value="UniProtKB-SubCell"/>
</dbReference>
<comment type="caution">
    <text evidence="7">The sequence shown here is derived from an EMBL/GenBank/DDBJ whole genome shotgun (WGS) entry which is preliminary data.</text>
</comment>
<proteinExistence type="predicted"/>
<dbReference type="AlphaFoldDB" id="A0A167ZX40"/>
<keyword evidence="2" id="KW-0479">Metal-binding</keyword>
<reference evidence="7 8" key="1">
    <citation type="journal article" date="2016" name="Genome Biol. Evol.">
        <title>Divergent and convergent evolution of fungal pathogenicity.</title>
        <authorList>
            <person name="Shang Y."/>
            <person name="Xiao G."/>
            <person name="Zheng P."/>
            <person name="Cen K."/>
            <person name="Zhan S."/>
            <person name="Wang C."/>
        </authorList>
    </citation>
    <scope>NUCLEOTIDE SEQUENCE [LARGE SCALE GENOMIC DNA]</scope>
    <source>
        <strain evidence="7 8">RCEF 264</strain>
    </source>
</reference>
<dbReference type="OrthoDB" id="4870345at2759"/>
<keyword evidence="3" id="KW-0805">Transcription regulation</keyword>
<dbReference type="CDD" id="cd00067">
    <property type="entry name" value="GAL4"/>
    <property type="match status" value="1"/>
</dbReference>
<dbReference type="PANTHER" id="PTHR47338:SF7">
    <property type="entry name" value="ZN(II)2CYS6 TRANSCRIPTION FACTOR (EUROFUNG)"/>
    <property type="match status" value="1"/>
</dbReference>
<dbReference type="Pfam" id="PF00172">
    <property type="entry name" value="Zn_clus"/>
    <property type="match status" value="1"/>
</dbReference>
<gene>
    <name evidence="7" type="ORF">SPI_00198</name>
</gene>
<dbReference type="SUPFAM" id="SSF57701">
    <property type="entry name" value="Zn2/Cys6 DNA-binding domain"/>
    <property type="match status" value="1"/>
</dbReference>
<protein>
    <submittedName>
        <fullName evidence="7">Zn(2)-C6 fungal-type DNA-binding domain protein</fullName>
    </submittedName>
</protein>
<dbReference type="PROSITE" id="PS50048">
    <property type="entry name" value="ZN2_CY6_FUNGAL_2"/>
    <property type="match status" value="1"/>
</dbReference>
<dbReference type="Proteomes" id="UP000076874">
    <property type="component" value="Unassembled WGS sequence"/>
</dbReference>
<accession>A0A167ZX40</accession>
<dbReference type="InterPro" id="IPR050815">
    <property type="entry name" value="TF_fung"/>
</dbReference>
<evidence type="ECO:0000259" key="6">
    <source>
        <dbReference type="PROSITE" id="PS50048"/>
    </source>
</evidence>
<dbReference type="GO" id="GO:0000981">
    <property type="term" value="F:DNA-binding transcription factor activity, RNA polymerase II-specific"/>
    <property type="evidence" value="ECO:0007669"/>
    <property type="project" value="InterPro"/>
</dbReference>